<dbReference type="PANTHER" id="PTHR30469">
    <property type="entry name" value="MULTIDRUG RESISTANCE PROTEIN MDTA"/>
    <property type="match status" value="1"/>
</dbReference>
<dbReference type="EMBL" id="BMLT01000003">
    <property type="protein sequence ID" value="GGO79222.1"/>
    <property type="molecule type" value="Genomic_DNA"/>
</dbReference>
<feature type="coiled-coil region" evidence="2">
    <location>
        <begin position="126"/>
        <end position="153"/>
    </location>
</feature>
<dbReference type="SUPFAM" id="SSF111369">
    <property type="entry name" value="HlyD-like secretion proteins"/>
    <property type="match status" value="1"/>
</dbReference>
<keyword evidence="2" id="KW-0175">Coiled coil</keyword>
<protein>
    <submittedName>
        <fullName evidence="6">Hemolysin D</fullName>
    </submittedName>
</protein>
<accession>A0A917ZCK2</accession>
<dbReference type="Proteomes" id="UP000599578">
    <property type="component" value="Unassembled WGS sequence"/>
</dbReference>
<feature type="signal peptide" evidence="3">
    <location>
        <begin position="1"/>
        <end position="21"/>
    </location>
</feature>
<dbReference type="Pfam" id="PF25954">
    <property type="entry name" value="Beta-barrel_RND_2"/>
    <property type="match status" value="1"/>
</dbReference>
<gene>
    <name evidence="6" type="ORF">GCM10011348_12970</name>
</gene>
<keyword evidence="3" id="KW-0732">Signal</keyword>
<dbReference type="GO" id="GO:0015562">
    <property type="term" value="F:efflux transmembrane transporter activity"/>
    <property type="evidence" value="ECO:0007669"/>
    <property type="project" value="TreeGrafter"/>
</dbReference>
<sequence>MNKGLTAAVLVWASFPLVCGAQVVDCVINPNSTVELGSPQDGVLEEVMVKRGDRVVKGQPVARLDSEMERMNARLAGLKANSDIVLRSGRFQADFRARELKRLKALLENQSVSTSVYEQAEIEHKLAALSVDSAQLEHQIAQAEHDRAQALVRRRTIRSPADGVVVSLNMSPGEYVHEQRPLMNIAAIDPLYVEAFLPVASYGGVTTGVTALVRPEAPIGGEYEATIAVVDQVFDAASRTFGVRLELPNTDLALPAGVRCTVEFDLPPVAVAAEQ</sequence>
<name>A0A917ZCK2_9GAMM</name>
<evidence type="ECO:0000256" key="1">
    <source>
        <dbReference type="ARBA" id="ARBA00009477"/>
    </source>
</evidence>
<dbReference type="InterPro" id="IPR058647">
    <property type="entry name" value="BSH_CzcB-like"/>
</dbReference>
<comment type="similarity">
    <text evidence="1">Belongs to the membrane fusion protein (MFP) (TC 8.A.1) family.</text>
</comment>
<feature type="domain" description="CzcB-like barrel-sandwich hybrid" evidence="5">
    <location>
        <begin position="39"/>
        <end position="186"/>
    </location>
</feature>
<dbReference type="Pfam" id="PF25973">
    <property type="entry name" value="BSH_CzcB"/>
    <property type="match status" value="1"/>
</dbReference>
<reference evidence="6 7" key="1">
    <citation type="journal article" date="2014" name="Int. J. Syst. Evol. Microbiol.">
        <title>Complete genome sequence of Corynebacterium casei LMG S-19264T (=DSM 44701T), isolated from a smear-ripened cheese.</title>
        <authorList>
            <consortium name="US DOE Joint Genome Institute (JGI-PGF)"/>
            <person name="Walter F."/>
            <person name="Albersmeier A."/>
            <person name="Kalinowski J."/>
            <person name="Ruckert C."/>
        </authorList>
    </citation>
    <scope>NUCLEOTIDE SEQUENCE [LARGE SCALE GENOMIC DNA]</scope>
    <source>
        <strain evidence="6 7">CGMCC 1.7286</strain>
    </source>
</reference>
<evidence type="ECO:0000313" key="7">
    <source>
        <dbReference type="Proteomes" id="UP000599578"/>
    </source>
</evidence>
<evidence type="ECO:0000256" key="3">
    <source>
        <dbReference type="SAM" id="SignalP"/>
    </source>
</evidence>
<evidence type="ECO:0000259" key="5">
    <source>
        <dbReference type="Pfam" id="PF25973"/>
    </source>
</evidence>
<feature type="chain" id="PRO_5036744136" evidence="3">
    <location>
        <begin position="22"/>
        <end position="275"/>
    </location>
</feature>
<dbReference type="Gene3D" id="2.40.50.100">
    <property type="match status" value="1"/>
</dbReference>
<dbReference type="Gene3D" id="1.10.287.470">
    <property type="entry name" value="Helix hairpin bin"/>
    <property type="match status" value="1"/>
</dbReference>
<dbReference type="GO" id="GO:1990281">
    <property type="term" value="C:efflux pump complex"/>
    <property type="evidence" value="ECO:0007669"/>
    <property type="project" value="TreeGrafter"/>
</dbReference>
<dbReference type="RefSeq" id="WP_188859647.1">
    <property type="nucleotide sequence ID" value="NZ_BMLT01000003.1"/>
</dbReference>
<dbReference type="NCBIfam" id="TIGR01730">
    <property type="entry name" value="RND_mfp"/>
    <property type="match status" value="1"/>
</dbReference>
<dbReference type="InterPro" id="IPR058792">
    <property type="entry name" value="Beta-barrel_RND_2"/>
</dbReference>
<evidence type="ECO:0000256" key="2">
    <source>
        <dbReference type="SAM" id="Coils"/>
    </source>
</evidence>
<feature type="domain" description="CusB-like beta-barrel" evidence="4">
    <location>
        <begin position="192"/>
        <end position="264"/>
    </location>
</feature>
<evidence type="ECO:0000259" key="4">
    <source>
        <dbReference type="Pfam" id="PF25954"/>
    </source>
</evidence>
<keyword evidence="7" id="KW-1185">Reference proteome</keyword>
<comment type="caution">
    <text evidence="6">The sequence shown here is derived from an EMBL/GenBank/DDBJ whole genome shotgun (WGS) entry which is preliminary data.</text>
</comment>
<dbReference type="PANTHER" id="PTHR30469:SF15">
    <property type="entry name" value="HLYD FAMILY OF SECRETION PROTEINS"/>
    <property type="match status" value="1"/>
</dbReference>
<evidence type="ECO:0000313" key="6">
    <source>
        <dbReference type="EMBL" id="GGO79222.1"/>
    </source>
</evidence>
<dbReference type="InterPro" id="IPR006143">
    <property type="entry name" value="RND_pump_MFP"/>
</dbReference>
<proteinExistence type="inferred from homology"/>
<organism evidence="6 7">
    <name type="scientific">Marinobacterium nitratireducens</name>
    <dbReference type="NCBI Taxonomy" id="518897"/>
    <lineage>
        <taxon>Bacteria</taxon>
        <taxon>Pseudomonadati</taxon>
        <taxon>Pseudomonadota</taxon>
        <taxon>Gammaproteobacteria</taxon>
        <taxon>Oceanospirillales</taxon>
        <taxon>Oceanospirillaceae</taxon>
        <taxon>Marinobacterium</taxon>
    </lineage>
</organism>
<dbReference type="Gene3D" id="2.40.30.170">
    <property type="match status" value="1"/>
</dbReference>
<dbReference type="AlphaFoldDB" id="A0A917ZCK2"/>